<keyword evidence="5" id="KW-1134">Transmembrane beta strand</keyword>
<dbReference type="Pfam" id="PF03895">
    <property type="entry name" value="YadA_anchor"/>
    <property type="match status" value="1"/>
</dbReference>
<comment type="caution">
    <text evidence="17">The sequence shown here is derived from an EMBL/GenBank/DDBJ whole genome shotgun (WGS) entry which is preliminary data.</text>
</comment>
<dbReference type="Pfam" id="PF05662">
    <property type="entry name" value="YadA_stalk"/>
    <property type="match status" value="3"/>
</dbReference>
<evidence type="ECO:0000259" key="14">
    <source>
        <dbReference type="Pfam" id="PF03895"/>
    </source>
</evidence>
<dbReference type="Gene3D" id="6.10.250.2040">
    <property type="match status" value="1"/>
</dbReference>
<dbReference type="GO" id="GO:0015031">
    <property type="term" value="P:protein transport"/>
    <property type="evidence" value="ECO:0007669"/>
    <property type="project" value="UniProtKB-KW"/>
</dbReference>
<keyword evidence="7 13" id="KW-0732">Signal</keyword>
<organism evidence="17 18">
    <name type="scientific">Megasphaera hutchinsoni</name>
    <dbReference type="NCBI Taxonomy" id="1588748"/>
    <lineage>
        <taxon>Bacteria</taxon>
        <taxon>Bacillati</taxon>
        <taxon>Bacillota</taxon>
        <taxon>Negativicutes</taxon>
        <taxon>Veillonellales</taxon>
        <taxon>Veillonellaceae</taxon>
        <taxon>Megasphaera</taxon>
    </lineage>
</organism>
<evidence type="ECO:0000259" key="15">
    <source>
        <dbReference type="Pfam" id="PF05658"/>
    </source>
</evidence>
<feature type="domain" description="Trimeric autotransporter adhesin YadA-like head" evidence="15">
    <location>
        <begin position="657"/>
        <end position="682"/>
    </location>
</feature>
<dbReference type="Proteomes" id="UP000242958">
    <property type="component" value="Unassembled WGS sequence"/>
</dbReference>
<keyword evidence="4" id="KW-0813">Transport</keyword>
<evidence type="ECO:0000256" key="12">
    <source>
        <dbReference type="SAM" id="MobiDB-lite"/>
    </source>
</evidence>
<feature type="chain" id="PRO_5039193482" description="Hep/Hag repeat protein" evidence="13">
    <location>
        <begin position="25"/>
        <end position="1480"/>
    </location>
</feature>
<dbReference type="Gene3D" id="3.30.1300.30">
    <property type="entry name" value="GSPII I/J protein-like"/>
    <property type="match status" value="1"/>
</dbReference>
<feature type="domain" description="Trimeric autotransporter adhesin YadA-like head" evidence="15">
    <location>
        <begin position="633"/>
        <end position="654"/>
    </location>
</feature>
<evidence type="ECO:0000256" key="4">
    <source>
        <dbReference type="ARBA" id="ARBA00022448"/>
    </source>
</evidence>
<reference evidence="17 18" key="1">
    <citation type="submission" date="2017-05" db="EMBL/GenBank/DDBJ databases">
        <authorList>
            <person name="Song R."/>
            <person name="Chenine A.L."/>
            <person name="Ruprecht R.M."/>
        </authorList>
    </citation>
    <scope>NUCLEOTIDE SEQUENCE [LARGE SCALE GENOMIC DNA]</scope>
    <source>
        <strain evidence="17 18">KA00229</strain>
    </source>
</reference>
<evidence type="ECO:0000256" key="6">
    <source>
        <dbReference type="ARBA" id="ARBA00022692"/>
    </source>
</evidence>
<evidence type="ECO:0000256" key="8">
    <source>
        <dbReference type="ARBA" id="ARBA00022927"/>
    </source>
</evidence>
<dbReference type="InterPro" id="IPR045584">
    <property type="entry name" value="Pilin-like"/>
</dbReference>
<keyword evidence="10" id="KW-0998">Cell outer membrane</keyword>
<feature type="domain" description="Trimeric autotransporter adhesin YadA-like stalk" evidence="16">
    <location>
        <begin position="1094"/>
        <end position="1127"/>
    </location>
</feature>
<accession>A0A2J8BB15</accession>
<evidence type="ECO:0000256" key="9">
    <source>
        <dbReference type="ARBA" id="ARBA00023136"/>
    </source>
</evidence>
<comment type="similarity">
    <text evidence="3">Belongs to the autotransporter-2 (AT-2) (TC 1.B.40) family.</text>
</comment>
<feature type="region of interest" description="Disordered" evidence="12">
    <location>
        <begin position="391"/>
        <end position="417"/>
    </location>
</feature>
<dbReference type="SUPFAM" id="SSF101967">
    <property type="entry name" value="Adhesin YadA, collagen-binding domain"/>
    <property type="match status" value="5"/>
</dbReference>
<dbReference type="GO" id="GO:0009986">
    <property type="term" value="C:cell surface"/>
    <property type="evidence" value="ECO:0007669"/>
    <property type="project" value="UniProtKB-SubCell"/>
</dbReference>
<feature type="domain" description="Trimeric autotransporter adhesin YadA-like head" evidence="15">
    <location>
        <begin position="418"/>
        <end position="442"/>
    </location>
</feature>
<dbReference type="Pfam" id="PF05658">
    <property type="entry name" value="YadA_head"/>
    <property type="match status" value="9"/>
</dbReference>
<feature type="domain" description="Trimeric autotransporter adhesin YadA-like stalk" evidence="16">
    <location>
        <begin position="358"/>
        <end position="393"/>
    </location>
</feature>
<evidence type="ECO:0000256" key="2">
    <source>
        <dbReference type="ARBA" id="ARBA00004442"/>
    </source>
</evidence>
<evidence type="ECO:0000256" key="11">
    <source>
        <dbReference type="SAM" id="Coils"/>
    </source>
</evidence>
<feature type="region of interest" description="Disordered" evidence="12">
    <location>
        <begin position="1156"/>
        <end position="1187"/>
    </location>
</feature>
<feature type="domain" description="Trimeric autotransporter adhesin YadA-like head" evidence="15">
    <location>
        <begin position="516"/>
        <end position="541"/>
    </location>
</feature>
<gene>
    <name evidence="17" type="ORF">CAL30_03095</name>
</gene>
<dbReference type="RefSeq" id="WP_102889269.1">
    <property type="nucleotide sequence ID" value="NZ_NFMF01000004.1"/>
</dbReference>
<evidence type="ECO:0000256" key="10">
    <source>
        <dbReference type="ARBA" id="ARBA00023237"/>
    </source>
</evidence>
<dbReference type="InterPro" id="IPR008640">
    <property type="entry name" value="Adhesin_Head_dom"/>
</dbReference>
<dbReference type="InterPro" id="IPR011049">
    <property type="entry name" value="Serralysin-like_metalloprot_C"/>
</dbReference>
<feature type="domain" description="Trimeric autotransporter adhesin YadA-like stalk" evidence="16">
    <location>
        <begin position="825"/>
        <end position="861"/>
    </location>
</feature>
<dbReference type="InterPro" id="IPR005594">
    <property type="entry name" value="YadA_C"/>
</dbReference>
<keyword evidence="11" id="KW-0175">Coiled coil</keyword>
<evidence type="ECO:0000256" key="5">
    <source>
        <dbReference type="ARBA" id="ARBA00022452"/>
    </source>
</evidence>
<feature type="coiled-coil region" evidence="11">
    <location>
        <begin position="1429"/>
        <end position="1460"/>
    </location>
</feature>
<sequence>MKRIGKKVAILLAVMALTGGYVHTASMTAQVTAASTAELQKSAWEKLLANNAGALTEEEKNSLNQVFNNISAWDQYIHLYSTYTQVIGGDNHAVDSNSIQGRAVYGGNHQYTRDAAATLGQQGNNFGTNSVVVGYQPSAFGENSIAMGTGATTFPIKYGENFAGYANAIGADAWSGDMGNAFGAGAVAMGQGSVAIGTMAVAGSPDIQKYISRNKYEYQPYFEQLQKAYPNIFGETQPNESVTERSERMGQQIFAEYSSYFKKIGIPDFATFKTRVSQWEAVLQKLGWHMALSKDARHHVTALGFGATATATGGVALGAFSEADRGTVTEKAPFSEFELTNQNTLGAVSVGNKTFLRQLINVADGTEATDAVNLRQLQGLETKLKDASGSVHYFSVNPDNNKRTKPAKGSDNSKNDGAYGENSVAIGAFAESADKNTLALGWSVKALGQDSLALGTMVYSYGLNSNAVGNQAAALGEESSAFGNQAKAMDMGTTALGNNAMAIQNGSTAVGYQSLSAVSSTSMGTNSYALGQASLALGQRSYIGDTTFRDTYTKYNEEKGNDNNIPGYYISDLIKKNDPKIAKYKEQFKNQLQGLDGHNQEAVLRYLIIADLNKSVQFATAVGNHSTVGASQGTALGFYSTVIGAYGTALGYNSVSTAYGAMAAGAYAKANTTGSVAIGFQSKVDNYGGVAIGSEATVGKNGGVALGNKSTADRGSGVVGYVLGADNSTLTKALEAPGNKARFEELKMKIKDEDVSAYNALVTTFQNAAKDSPEKEKAKQEIETWKAAHPDFLKNVKARKAFENAWQSTYEAVSVGDVGKGITRQITGVAAGSEDTDAVNVAQLKVLNTKVDKVAANSTAYTVETKENNDNTTTVTIKSNKAGDKGTTVTVATKDIHITSGTYDKNTKKLTFTTNTNTTFDVDMNDVINAAAEGSVHYLSVNSSEQGAGSNYKNDGAKGVHAVAIGAYATADSVGGVALGRNSTAKRAGGLFGYNPKNGAAFVDGKAVAEYLGKTTEYDALQTEMTAKKTAVEEAKTALKDNPTDTTKKENLNKAYQALEEVQQKENLLLGAYRSASGYGAFSVGNEEKGITRQITGVAAGTKDTDAVNVAQLKALEKKVGTAGKDGKSAYEIWRDHTVDGKQPNKDKSEQEFLDSLKGKNGKDGEKGKDGVNGTNGTDGKNGTNGKSAYEIWRDHEENGTQPNKDKSEQEFLDSLKGKDGKDGTGTDIDIQGNDTGIVVVDKKTDTAGKTKYTLGLGTKIKAGEVTIDGTKDKENVVVGDVKINGEKGHGTVTGLSNTTWDEKHVVSGRAATEDQLQAVSQKNRQAISELGTRMERGTASAAALAALHPQEFDPADKWDFAVGYSNYRSANTFAFGGFYRPNERTLVSLGGTFGGENIVNVGLSFKTGKGSDGISTSRIAMAREIQALKEQDAAKDRIMQELLQVQKKKEAEIQALKEKDGQREEQIRKLTAMVMELKK</sequence>
<evidence type="ECO:0000313" key="18">
    <source>
        <dbReference type="Proteomes" id="UP000242958"/>
    </source>
</evidence>
<evidence type="ECO:0000313" key="17">
    <source>
        <dbReference type="EMBL" id="PNH21958.1"/>
    </source>
</evidence>
<evidence type="ECO:0000256" key="13">
    <source>
        <dbReference type="SAM" id="SignalP"/>
    </source>
</evidence>
<evidence type="ECO:0000259" key="16">
    <source>
        <dbReference type="Pfam" id="PF05662"/>
    </source>
</evidence>
<dbReference type="GO" id="GO:0009279">
    <property type="term" value="C:cell outer membrane"/>
    <property type="evidence" value="ECO:0007669"/>
    <property type="project" value="UniProtKB-SubCell"/>
</dbReference>
<feature type="domain" description="Trimeric autotransporter adhesin YadA-like head" evidence="15">
    <location>
        <begin position="301"/>
        <end position="321"/>
    </location>
</feature>
<feature type="domain" description="Trimeric autotransporter adhesin YadA-like head" evidence="15">
    <location>
        <begin position="127"/>
        <end position="151"/>
    </location>
</feature>
<dbReference type="Gene3D" id="2.150.10.10">
    <property type="entry name" value="Serralysin-like metalloprotease, C-terminal"/>
    <property type="match status" value="6"/>
</dbReference>
<dbReference type="InterPro" id="IPR008635">
    <property type="entry name" value="Coiled_stalk_dom"/>
</dbReference>
<feature type="domain" description="Trimeric autotransporter adhesin YadA-like C-terminal membrane anchor" evidence="14">
    <location>
        <begin position="1354"/>
        <end position="1406"/>
    </location>
</feature>
<feature type="domain" description="Trimeric autotransporter adhesin YadA-like head" evidence="15">
    <location>
        <begin position="492"/>
        <end position="514"/>
    </location>
</feature>
<keyword evidence="8" id="KW-0653">Protein transport</keyword>
<feature type="domain" description="Trimeric autotransporter adhesin YadA-like head" evidence="15">
    <location>
        <begin position="462"/>
        <end position="486"/>
    </location>
</feature>
<feature type="domain" description="Trimeric autotransporter adhesin YadA-like head" evidence="15">
    <location>
        <begin position="957"/>
        <end position="983"/>
    </location>
</feature>
<feature type="signal peptide" evidence="13">
    <location>
        <begin position="1"/>
        <end position="24"/>
    </location>
</feature>
<feature type="compositionally biased region" description="Basic and acidic residues" evidence="12">
    <location>
        <begin position="1156"/>
        <end position="1170"/>
    </location>
</feature>
<evidence type="ECO:0008006" key="19">
    <source>
        <dbReference type="Google" id="ProtNLM"/>
    </source>
</evidence>
<dbReference type="SUPFAM" id="SSF54523">
    <property type="entry name" value="Pili subunits"/>
    <property type="match status" value="1"/>
</dbReference>
<evidence type="ECO:0000256" key="7">
    <source>
        <dbReference type="ARBA" id="ARBA00022729"/>
    </source>
</evidence>
<dbReference type="CDD" id="cd12820">
    <property type="entry name" value="LbR_YadA-like"/>
    <property type="match status" value="1"/>
</dbReference>
<keyword evidence="6" id="KW-0812">Transmembrane</keyword>
<evidence type="ECO:0000256" key="3">
    <source>
        <dbReference type="ARBA" id="ARBA00005848"/>
    </source>
</evidence>
<comment type="subcellular location">
    <subcellularLocation>
        <location evidence="2">Cell outer membrane</location>
    </subcellularLocation>
    <subcellularLocation>
        <location evidence="1">Cell surface</location>
    </subcellularLocation>
</comment>
<name>A0A2J8BB15_9FIRM</name>
<protein>
    <recommendedName>
        <fullName evidence="19">Hep/Hag repeat protein</fullName>
    </recommendedName>
</protein>
<dbReference type="EMBL" id="NFMF01000004">
    <property type="protein sequence ID" value="PNH21958.1"/>
    <property type="molecule type" value="Genomic_DNA"/>
</dbReference>
<feature type="compositionally biased region" description="Low complexity" evidence="12">
    <location>
        <begin position="1172"/>
        <end position="1187"/>
    </location>
</feature>
<keyword evidence="9" id="KW-0472">Membrane</keyword>
<proteinExistence type="inferred from homology"/>
<evidence type="ECO:0000256" key="1">
    <source>
        <dbReference type="ARBA" id="ARBA00004241"/>
    </source>
</evidence>